<proteinExistence type="inferred from homology"/>
<dbReference type="NCBIfam" id="NF010285">
    <property type="entry name" value="PRK13725.1"/>
    <property type="match status" value="1"/>
</dbReference>
<dbReference type="EC" id="3.1.-.-" evidence="8"/>
<reference evidence="10" key="1">
    <citation type="submission" date="2021-03" db="EMBL/GenBank/DDBJ databases">
        <authorList>
            <person name="So Y."/>
        </authorList>
    </citation>
    <scope>NUCLEOTIDE SEQUENCE</scope>
    <source>
        <strain evidence="10">SG15</strain>
    </source>
</reference>
<dbReference type="Proteomes" id="UP000677537">
    <property type="component" value="Unassembled WGS sequence"/>
</dbReference>
<keyword evidence="8" id="KW-0800">Toxin</keyword>
<name>A0A940N743_9PROT</name>
<dbReference type="CDD" id="cd18745">
    <property type="entry name" value="PIN_VapC4-5_FitB-like"/>
    <property type="match status" value="1"/>
</dbReference>
<dbReference type="GO" id="GO:0090729">
    <property type="term" value="F:toxin activity"/>
    <property type="evidence" value="ECO:0007669"/>
    <property type="project" value="UniProtKB-KW"/>
</dbReference>
<feature type="binding site" evidence="8">
    <location>
        <position position="98"/>
    </location>
    <ligand>
        <name>Mg(2+)</name>
        <dbReference type="ChEBI" id="CHEBI:18420"/>
    </ligand>
</feature>
<dbReference type="GO" id="GO:0000287">
    <property type="term" value="F:magnesium ion binding"/>
    <property type="evidence" value="ECO:0007669"/>
    <property type="project" value="UniProtKB-UniRule"/>
</dbReference>
<dbReference type="InterPro" id="IPR029060">
    <property type="entry name" value="PIN-like_dom_sf"/>
</dbReference>
<keyword evidence="10" id="KW-0255">Endonuclease</keyword>
<dbReference type="RefSeq" id="WP_209377146.1">
    <property type="nucleotide sequence ID" value="NZ_JAGIZA010000035.1"/>
</dbReference>
<dbReference type="SUPFAM" id="SSF88723">
    <property type="entry name" value="PIN domain-like"/>
    <property type="match status" value="1"/>
</dbReference>
<evidence type="ECO:0000256" key="4">
    <source>
        <dbReference type="ARBA" id="ARBA00022723"/>
    </source>
</evidence>
<evidence type="ECO:0000256" key="2">
    <source>
        <dbReference type="ARBA" id="ARBA00022649"/>
    </source>
</evidence>
<comment type="similarity">
    <text evidence="7 8">Belongs to the PINc/VapC protein family.</text>
</comment>
<evidence type="ECO:0000259" key="9">
    <source>
        <dbReference type="Pfam" id="PF01850"/>
    </source>
</evidence>
<dbReference type="AlphaFoldDB" id="A0A940N743"/>
<comment type="caution">
    <text evidence="10">The sequence shown here is derived from an EMBL/GenBank/DDBJ whole genome shotgun (WGS) entry which is preliminary data.</text>
</comment>
<sequence length="138" mass="15246">MLRYMLDANLCIRVLRDRPQGLRTRFNAEAESLCISTVVLMELLHGASKSARPIENRREVEGFAARLDVLSFDADAAAQAGEIRASLERAGQVIGAYDLMIAGHARSRGLVVVTGNLGEFRRVDGLRCEDWLAPPHEN</sequence>
<evidence type="ECO:0000256" key="8">
    <source>
        <dbReference type="HAMAP-Rule" id="MF_00265"/>
    </source>
</evidence>
<dbReference type="EMBL" id="JAGIZA010000035">
    <property type="protein sequence ID" value="MBP0496355.1"/>
    <property type="molecule type" value="Genomic_DNA"/>
</dbReference>
<evidence type="ECO:0000256" key="6">
    <source>
        <dbReference type="ARBA" id="ARBA00022842"/>
    </source>
</evidence>
<dbReference type="GO" id="GO:0016787">
    <property type="term" value="F:hydrolase activity"/>
    <property type="evidence" value="ECO:0007669"/>
    <property type="project" value="UniProtKB-KW"/>
</dbReference>
<organism evidence="10 11">
    <name type="scientific">Roseomonas indoligenes</name>
    <dbReference type="NCBI Taxonomy" id="2820811"/>
    <lineage>
        <taxon>Bacteria</taxon>
        <taxon>Pseudomonadati</taxon>
        <taxon>Pseudomonadota</taxon>
        <taxon>Alphaproteobacteria</taxon>
        <taxon>Acetobacterales</taxon>
        <taxon>Roseomonadaceae</taxon>
        <taxon>Roseomonas</taxon>
    </lineage>
</organism>
<gene>
    <name evidence="8 10" type="primary">vapC</name>
    <name evidence="10" type="ORF">J5Y10_26475</name>
</gene>
<evidence type="ECO:0000313" key="10">
    <source>
        <dbReference type="EMBL" id="MBP0496355.1"/>
    </source>
</evidence>
<dbReference type="PANTHER" id="PTHR33653">
    <property type="entry name" value="RIBONUCLEASE VAPC2"/>
    <property type="match status" value="1"/>
</dbReference>
<protein>
    <recommendedName>
        <fullName evidence="8">Ribonuclease VapC</fullName>
        <shortName evidence="8">RNase VapC</shortName>
        <ecNumber evidence="8">3.1.-.-</ecNumber>
    </recommendedName>
    <alternativeName>
        <fullName evidence="8">Toxin VapC</fullName>
    </alternativeName>
</protein>
<dbReference type="Pfam" id="PF01850">
    <property type="entry name" value="PIN"/>
    <property type="match status" value="1"/>
</dbReference>
<accession>A0A940N743</accession>
<keyword evidence="3 8" id="KW-0540">Nuclease</keyword>
<dbReference type="HAMAP" id="MF_00265">
    <property type="entry name" value="VapC_Nob1"/>
    <property type="match status" value="1"/>
</dbReference>
<feature type="binding site" evidence="8">
    <location>
        <position position="7"/>
    </location>
    <ligand>
        <name>Mg(2+)</name>
        <dbReference type="ChEBI" id="CHEBI:18420"/>
    </ligand>
</feature>
<evidence type="ECO:0000313" key="11">
    <source>
        <dbReference type="Proteomes" id="UP000677537"/>
    </source>
</evidence>
<evidence type="ECO:0000256" key="7">
    <source>
        <dbReference type="ARBA" id="ARBA00038093"/>
    </source>
</evidence>
<evidence type="ECO:0000256" key="1">
    <source>
        <dbReference type="ARBA" id="ARBA00001946"/>
    </source>
</evidence>
<keyword evidence="4 8" id="KW-0479">Metal-binding</keyword>
<keyword evidence="11" id="KW-1185">Reference proteome</keyword>
<dbReference type="Gene3D" id="3.40.50.1010">
    <property type="entry name" value="5'-nuclease"/>
    <property type="match status" value="1"/>
</dbReference>
<dbReference type="InterPro" id="IPR050556">
    <property type="entry name" value="Type_II_TA_system_RNase"/>
</dbReference>
<dbReference type="InterPro" id="IPR022907">
    <property type="entry name" value="VapC_family"/>
</dbReference>
<comment type="cofactor">
    <cofactor evidence="1 8">
        <name>Mg(2+)</name>
        <dbReference type="ChEBI" id="CHEBI:18420"/>
    </cofactor>
</comment>
<evidence type="ECO:0000256" key="3">
    <source>
        <dbReference type="ARBA" id="ARBA00022722"/>
    </source>
</evidence>
<keyword evidence="6 8" id="KW-0460">Magnesium</keyword>
<evidence type="ECO:0000256" key="5">
    <source>
        <dbReference type="ARBA" id="ARBA00022801"/>
    </source>
</evidence>
<keyword evidence="2 8" id="KW-1277">Toxin-antitoxin system</keyword>
<keyword evidence="5 8" id="KW-0378">Hydrolase</keyword>
<dbReference type="InterPro" id="IPR002716">
    <property type="entry name" value="PIN_dom"/>
</dbReference>
<dbReference type="PANTHER" id="PTHR33653:SF1">
    <property type="entry name" value="RIBONUCLEASE VAPC2"/>
    <property type="match status" value="1"/>
</dbReference>
<dbReference type="GO" id="GO:0004540">
    <property type="term" value="F:RNA nuclease activity"/>
    <property type="evidence" value="ECO:0007669"/>
    <property type="project" value="InterPro"/>
</dbReference>
<comment type="function">
    <text evidence="8">Toxic component of a toxin-antitoxin (TA) system. An RNase.</text>
</comment>
<dbReference type="GO" id="GO:0004519">
    <property type="term" value="F:endonuclease activity"/>
    <property type="evidence" value="ECO:0007669"/>
    <property type="project" value="UniProtKB-KW"/>
</dbReference>
<feature type="domain" description="PIN" evidence="9">
    <location>
        <begin position="4"/>
        <end position="125"/>
    </location>
</feature>